<gene>
    <name evidence="1" type="ORF">ABVQ20_19135</name>
</gene>
<dbReference type="InterPro" id="IPR008792">
    <property type="entry name" value="PQQD"/>
</dbReference>
<dbReference type="Pfam" id="PF05402">
    <property type="entry name" value="PqqD"/>
    <property type="match status" value="1"/>
</dbReference>
<name>A0ABV2DGE1_9HYPH</name>
<dbReference type="EMBL" id="JBEWSZ010000001">
    <property type="protein sequence ID" value="MET2829098.1"/>
    <property type="molecule type" value="Genomic_DNA"/>
</dbReference>
<organism evidence="1 2">
    <name type="scientific">Mesorhizobium shangrilense</name>
    <dbReference type="NCBI Taxonomy" id="460060"/>
    <lineage>
        <taxon>Bacteria</taxon>
        <taxon>Pseudomonadati</taxon>
        <taxon>Pseudomonadota</taxon>
        <taxon>Alphaproteobacteria</taxon>
        <taxon>Hyphomicrobiales</taxon>
        <taxon>Phyllobacteriaceae</taxon>
        <taxon>Mesorhizobium</taxon>
    </lineage>
</organism>
<proteinExistence type="predicted"/>
<protein>
    <submittedName>
        <fullName evidence="1">PqqD family protein</fullName>
    </submittedName>
</protein>
<comment type="caution">
    <text evidence="1">The sequence shown here is derived from an EMBL/GenBank/DDBJ whole genome shotgun (WGS) entry which is preliminary data.</text>
</comment>
<keyword evidence="2" id="KW-1185">Reference proteome</keyword>
<sequence length="71" mass="8070">MDLKSNIYFSLNSVGAFIWDLIQEPKPILEIRNAVLARYNVDAERCKADVDGLLRGLAIHGLVRLHHEELV</sequence>
<accession>A0ABV2DGE1</accession>
<dbReference type="Gene3D" id="1.10.10.1150">
    <property type="entry name" value="Coenzyme PQQ synthesis protein D (PqqD)"/>
    <property type="match status" value="1"/>
</dbReference>
<evidence type="ECO:0000313" key="2">
    <source>
        <dbReference type="Proteomes" id="UP001548832"/>
    </source>
</evidence>
<evidence type="ECO:0000313" key="1">
    <source>
        <dbReference type="EMBL" id="MET2829098.1"/>
    </source>
</evidence>
<dbReference type="Proteomes" id="UP001548832">
    <property type="component" value="Unassembled WGS sequence"/>
</dbReference>
<reference evidence="1 2" key="1">
    <citation type="submission" date="2024-06" db="EMBL/GenBank/DDBJ databases">
        <authorList>
            <person name="Kim D.-U."/>
        </authorList>
    </citation>
    <scope>NUCLEOTIDE SEQUENCE [LARGE SCALE GENOMIC DNA]</scope>
    <source>
        <strain evidence="1 2">KACC15460</strain>
    </source>
</reference>
<dbReference type="InterPro" id="IPR041881">
    <property type="entry name" value="PqqD_sf"/>
</dbReference>